<dbReference type="NCBIfam" id="NF037970">
    <property type="entry name" value="vanZ_1"/>
    <property type="match status" value="1"/>
</dbReference>
<keyword evidence="1" id="KW-1133">Transmembrane helix</keyword>
<proteinExistence type="predicted"/>
<organism evidence="3 5">
    <name type="scientific">Eggerthella sinensis</name>
    <dbReference type="NCBI Taxonomy" id="242230"/>
    <lineage>
        <taxon>Bacteria</taxon>
        <taxon>Bacillati</taxon>
        <taxon>Actinomycetota</taxon>
        <taxon>Coriobacteriia</taxon>
        <taxon>Eggerthellales</taxon>
        <taxon>Eggerthellaceae</taxon>
        <taxon>Eggerthella</taxon>
    </lineage>
</organism>
<feature type="transmembrane region" description="Helical" evidence="1">
    <location>
        <begin position="21"/>
        <end position="39"/>
    </location>
</feature>
<dbReference type="OrthoDB" id="3177508at2"/>
<feature type="transmembrane region" description="Helical" evidence="1">
    <location>
        <begin position="101"/>
        <end position="121"/>
    </location>
</feature>
<dbReference type="RefSeq" id="WP_114545912.1">
    <property type="nucleotide sequence ID" value="NZ_CALJMG010000157.1"/>
</dbReference>
<keyword evidence="1" id="KW-0812">Transmembrane</keyword>
<evidence type="ECO:0000313" key="2">
    <source>
        <dbReference type="EMBL" id="RDB69422.1"/>
    </source>
</evidence>
<evidence type="ECO:0000256" key="1">
    <source>
        <dbReference type="SAM" id="Phobius"/>
    </source>
</evidence>
<reference evidence="5" key="2">
    <citation type="submission" date="2018-05" db="EMBL/GenBank/DDBJ databases">
        <title>Genome Sequencing of selected type strains of the family Eggerthellaceae.</title>
        <authorList>
            <person name="Danylec N."/>
            <person name="Stoll D.A."/>
            <person name="Doetsch A."/>
            <person name="Huch M."/>
        </authorList>
    </citation>
    <scope>NUCLEOTIDE SEQUENCE [LARGE SCALE GENOMIC DNA]</scope>
    <source>
        <strain evidence="5">DSM 16107</strain>
    </source>
</reference>
<feature type="transmembrane region" description="Helical" evidence="1">
    <location>
        <begin position="70"/>
        <end position="89"/>
    </location>
</feature>
<dbReference type="Proteomes" id="UP000253817">
    <property type="component" value="Unassembled WGS sequence"/>
</dbReference>
<keyword evidence="4" id="KW-1185">Reference proteome</keyword>
<accession>A0A3N0IUI8</accession>
<reference evidence="2 4" key="1">
    <citation type="journal article" date="2018" name="Elife">
        <title>Discovery and characterization of a prevalent human gut bacterial enzyme sufficient for the inactivation of a family of plant toxins.</title>
        <authorList>
            <person name="Koppel N."/>
            <person name="Bisanz J.E."/>
            <person name="Pandelia M.E."/>
            <person name="Turnbaugh P.J."/>
            <person name="Balskus E.P."/>
        </authorList>
    </citation>
    <scope>NUCLEOTIDE SEQUENCE [LARGE SCALE GENOMIC DNA]</scope>
    <source>
        <strain evidence="2 4">DSM 16107</strain>
    </source>
</reference>
<protein>
    <submittedName>
        <fullName evidence="3">Tat pathway signal protein</fullName>
    </submittedName>
</protein>
<dbReference type="EMBL" id="PPTT01000009">
    <property type="protein sequence ID" value="RDB69422.1"/>
    <property type="molecule type" value="Genomic_DNA"/>
</dbReference>
<dbReference type="EMBL" id="QICC01000106">
    <property type="protein sequence ID" value="RNM40110.1"/>
    <property type="molecule type" value="Genomic_DNA"/>
</dbReference>
<evidence type="ECO:0000313" key="4">
    <source>
        <dbReference type="Proteomes" id="UP000253817"/>
    </source>
</evidence>
<comment type="caution">
    <text evidence="3">The sequence shown here is derived from an EMBL/GenBank/DDBJ whole genome shotgun (WGS) entry which is preliminary data.</text>
</comment>
<feature type="transmembrane region" description="Helical" evidence="1">
    <location>
        <begin position="45"/>
        <end position="63"/>
    </location>
</feature>
<keyword evidence="1" id="KW-0472">Membrane</keyword>
<gene>
    <name evidence="2" type="ORF">C1876_06530</name>
    <name evidence="3" type="ORF">DMP09_15825</name>
</gene>
<sequence>METNPYNGGPASGRTSVRRKFVVVGRWVLAVAWAATVYLMPSVAAPSTIVCFVEFAVLSFLLANALWQHMGLFTSCALAVLLTCMLGIADGVVSLLVPDHLFSFVDWLVGSAGAVVGGVVAHPALRAIDSFISSDL</sequence>
<evidence type="ECO:0000313" key="3">
    <source>
        <dbReference type="EMBL" id="RNM40110.1"/>
    </source>
</evidence>
<reference evidence="3" key="3">
    <citation type="journal article" date="2019" name="Microbiol. Resour. Announc.">
        <title>Draft Genome Sequences of Type Strains of Gordonibacter faecihominis, Paraeggerthella hongkongensis, Parvibacter caecicola,Slackia equolifaciens, Slackia faecicanis, and Slackia isoflavoniconvertens.</title>
        <authorList>
            <person name="Danylec N."/>
            <person name="Stoll D.A."/>
            <person name="Dotsch A."/>
            <person name="Huch M."/>
        </authorList>
    </citation>
    <scope>NUCLEOTIDE SEQUENCE</scope>
    <source>
        <strain evidence="3">DSM 16107</strain>
    </source>
</reference>
<evidence type="ECO:0000313" key="5">
    <source>
        <dbReference type="Proteomes" id="UP000270112"/>
    </source>
</evidence>
<dbReference type="Proteomes" id="UP000270112">
    <property type="component" value="Unassembled WGS sequence"/>
</dbReference>
<name>A0A3N0IUI8_9ACTN</name>
<dbReference type="AlphaFoldDB" id="A0A3N0IUI8"/>